<gene>
    <name evidence="2" type="ORF">RHSIM_Rhsim06G0227800</name>
</gene>
<name>A0A834GVK1_RHOSS</name>
<dbReference type="OrthoDB" id="1110082at2759"/>
<protein>
    <submittedName>
        <fullName evidence="2">Uncharacterized protein</fullName>
    </submittedName>
</protein>
<evidence type="ECO:0000313" key="3">
    <source>
        <dbReference type="Proteomes" id="UP000626092"/>
    </source>
</evidence>
<sequence length="464" mass="52130">MATRFSEQVNNKMATLTISDNSMEQDDDNLEEDVLDGVSKLHKTHCYISIMQEVEKMSTMLSNQGVLIEQGPDTKLIILHYAIPYLPIVVPEKLPPEVLPQGGPPAQGRVQEPWKSSCFCGQYNRKFYIGSACRLDERRSNSRKEGKIDEIAEAKLYGVKDAASFWRRLLWGKFSHKFASDISVEKLQINNYSVAVHRKYTIFNGVLCRHGVYSVTLDAEQGLATISGEVDPNILLKAITNTGKHAELKWVNFKLPAPNHYAGSGYYNNVDDGYYGHGYGYDYGYGSHSGAYGPTNQSYYGGRELMPPAEGMYWDAPQSYWPQSQGWPQVSDEYYNYTPSYDYSSNYGYPPPSVKFEASASSKESCCSSCSSTDASLSSNESVVSPDERKPFLSPISLSNGSLSSFSGENRMKKPDDLARNTRIPLQIKKMQFLSIAWLSSLKENVEKCNKLKELMKKECHNVE</sequence>
<dbReference type="GO" id="GO:0046872">
    <property type="term" value="F:metal ion binding"/>
    <property type="evidence" value="ECO:0007669"/>
    <property type="project" value="InterPro"/>
</dbReference>
<dbReference type="SUPFAM" id="SSF55008">
    <property type="entry name" value="HMA, heavy metal-associated domain"/>
    <property type="match status" value="1"/>
</dbReference>
<dbReference type="AlphaFoldDB" id="A0A834GVK1"/>
<dbReference type="InterPro" id="IPR036163">
    <property type="entry name" value="HMA_dom_sf"/>
</dbReference>
<dbReference type="CDD" id="cd00371">
    <property type="entry name" value="HMA"/>
    <property type="match status" value="1"/>
</dbReference>
<dbReference type="GO" id="GO:0009626">
    <property type="term" value="P:plant-type hypersensitive response"/>
    <property type="evidence" value="ECO:0007669"/>
    <property type="project" value="UniProtKB-KW"/>
</dbReference>
<dbReference type="Gene3D" id="3.30.70.100">
    <property type="match status" value="1"/>
</dbReference>
<reference evidence="2" key="1">
    <citation type="submission" date="2019-11" db="EMBL/GenBank/DDBJ databases">
        <authorList>
            <person name="Liu Y."/>
            <person name="Hou J."/>
            <person name="Li T.-Q."/>
            <person name="Guan C.-H."/>
            <person name="Wu X."/>
            <person name="Wu H.-Z."/>
            <person name="Ling F."/>
            <person name="Zhang R."/>
            <person name="Shi X.-G."/>
            <person name="Ren J.-P."/>
            <person name="Chen E.-F."/>
            <person name="Sun J.-M."/>
        </authorList>
    </citation>
    <scope>NUCLEOTIDE SEQUENCE</scope>
    <source>
        <strain evidence="2">Adult_tree_wgs_1</strain>
        <tissue evidence="2">Leaves</tissue>
    </source>
</reference>
<dbReference type="InterPro" id="IPR006121">
    <property type="entry name" value="HMA_dom"/>
</dbReference>
<organism evidence="2 3">
    <name type="scientific">Rhododendron simsii</name>
    <name type="common">Sims's rhododendron</name>
    <dbReference type="NCBI Taxonomy" id="118357"/>
    <lineage>
        <taxon>Eukaryota</taxon>
        <taxon>Viridiplantae</taxon>
        <taxon>Streptophyta</taxon>
        <taxon>Embryophyta</taxon>
        <taxon>Tracheophyta</taxon>
        <taxon>Spermatophyta</taxon>
        <taxon>Magnoliopsida</taxon>
        <taxon>eudicotyledons</taxon>
        <taxon>Gunneridae</taxon>
        <taxon>Pentapetalae</taxon>
        <taxon>asterids</taxon>
        <taxon>Ericales</taxon>
        <taxon>Ericaceae</taxon>
        <taxon>Ericoideae</taxon>
        <taxon>Rhodoreae</taxon>
        <taxon>Rhododendron</taxon>
    </lineage>
</organism>
<accession>A0A834GVK1</accession>
<evidence type="ECO:0000256" key="1">
    <source>
        <dbReference type="ARBA" id="ARBA00004170"/>
    </source>
</evidence>
<dbReference type="Proteomes" id="UP000626092">
    <property type="component" value="Unassembled WGS sequence"/>
</dbReference>
<evidence type="ECO:0000313" key="2">
    <source>
        <dbReference type="EMBL" id="KAF7142009.1"/>
    </source>
</evidence>
<dbReference type="GO" id="GO:0016020">
    <property type="term" value="C:membrane"/>
    <property type="evidence" value="ECO:0007669"/>
    <property type="project" value="UniProtKB-SubCell"/>
</dbReference>
<proteinExistence type="predicted"/>
<dbReference type="EMBL" id="WJXA01000006">
    <property type="protein sequence ID" value="KAF7142009.1"/>
    <property type="molecule type" value="Genomic_DNA"/>
</dbReference>
<comment type="subcellular location">
    <subcellularLocation>
        <location evidence="1">Membrane</location>
        <topology evidence="1">Peripheral membrane protein</topology>
    </subcellularLocation>
</comment>
<keyword evidence="3" id="KW-1185">Reference proteome</keyword>
<comment type="caution">
    <text evidence="2">The sequence shown here is derived from an EMBL/GenBank/DDBJ whole genome shotgun (WGS) entry which is preliminary data.</text>
</comment>